<reference evidence="2 3" key="1">
    <citation type="submission" date="2019-03" db="EMBL/GenBank/DDBJ databases">
        <title>Genomic Encyclopedia of Archaeal and Bacterial Type Strains, Phase II (KMG-II): from individual species to whole genera.</title>
        <authorList>
            <person name="Goeker M."/>
        </authorList>
    </citation>
    <scope>NUCLEOTIDE SEQUENCE [LARGE SCALE GENOMIC DNA]</scope>
    <source>
        <strain evidence="2 3">DSM 15388</strain>
    </source>
</reference>
<proteinExistence type="predicted"/>
<evidence type="ECO:0000313" key="2">
    <source>
        <dbReference type="EMBL" id="TCS40321.1"/>
    </source>
</evidence>
<dbReference type="OrthoDB" id="9795622at2"/>
<dbReference type="Pfam" id="PF03009">
    <property type="entry name" value="GDPD"/>
    <property type="match status" value="1"/>
</dbReference>
<dbReference type="Gene3D" id="3.20.20.190">
    <property type="entry name" value="Phosphatidylinositol (PI) phosphodiesterase"/>
    <property type="match status" value="1"/>
</dbReference>
<dbReference type="GO" id="GO:0008081">
    <property type="term" value="F:phosphoric diester hydrolase activity"/>
    <property type="evidence" value="ECO:0007669"/>
    <property type="project" value="InterPro"/>
</dbReference>
<dbReference type="InterPro" id="IPR017946">
    <property type="entry name" value="PLC-like_Pdiesterase_TIM-brl"/>
</dbReference>
<protein>
    <submittedName>
        <fullName evidence="2">Glycerophosphoryl diester phosphodiesterase</fullName>
    </submittedName>
</protein>
<feature type="domain" description="GP-PDE" evidence="1">
    <location>
        <begin position="6"/>
        <end position="243"/>
    </location>
</feature>
<name>A0A4R3I5C8_9GAMM</name>
<dbReference type="EMBL" id="SLZR01000009">
    <property type="protein sequence ID" value="TCS40321.1"/>
    <property type="molecule type" value="Genomic_DNA"/>
</dbReference>
<gene>
    <name evidence="2" type="ORF">BCF53_10930</name>
</gene>
<sequence>MTQPMPALIGHRGLPDKAPENTRASILAAKHHGIGWVEIDVTMAGDGSLVIMHDPDLRLFGQPDVRLADIGRKELQQVDAGSWFNPEFQGEPLLFLDELLSLVSELQLGLNLEIKINDDLETNRQVMAVYETLKHADLPTNQLLVSSFNHAALAQLRNLDNNVQIAPLFKTLPQTIPASLQQLQPVSVHCSQSRLTLQQAKQYASHYPLYCYTVNSAERFGELLQWGVSGIFCDHAHAPEMLNALTFHPSE</sequence>
<accession>A0A4R3I5C8</accession>
<dbReference type="InterPro" id="IPR030395">
    <property type="entry name" value="GP_PDE_dom"/>
</dbReference>
<dbReference type="AlphaFoldDB" id="A0A4R3I5C8"/>
<dbReference type="PROSITE" id="PS51704">
    <property type="entry name" value="GP_PDE"/>
    <property type="match status" value="1"/>
</dbReference>
<evidence type="ECO:0000259" key="1">
    <source>
        <dbReference type="PROSITE" id="PS51704"/>
    </source>
</evidence>
<keyword evidence="3" id="KW-1185">Reference proteome</keyword>
<dbReference type="Proteomes" id="UP000295793">
    <property type="component" value="Unassembled WGS sequence"/>
</dbReference>
<dbReference type="PANTHER" id="PTHR46211">
    <property type="entry name" value="GLYCEROPHOSPHORYL DIESTER PHOSPHODIESTERASE"/>
    <property type="match status" value="1"/>
</dbReference>
<dbReference type="SUPFAM" id="SSF51695">
    <property type="entry name" value="PLC-like phosphodiesterases"/>
    <property type="match status" value="1"/>
</dbReference>
<evidence type="ECO:0000313" key="3">
    <source>
        <dbReference type="Proteomes" id="UP000295793"/>
    </source>
</evidence>
<dbReference type="PANTHER" id="PTHR46211:SF1">
    <property type="entry name" value="GLYCEROPHOSPHODIESTER PHOSPHODIESTERASE, CYTOPLASMIC"/>
    <property type="match status" value="1"/>
</dbReference>
<organism evidence="2 3">
    <name type="scientific">Reinekea marinisedimentorum</name>
    <dbReference type="NCBI Taxonomy" id="230495"/>
    <lineage>
        <taxon>Bacteria</taxon>
        <taxon>Pseudomonadati</taxon>
        <taxon>Pseudomonadota</taxon>
        <taxon>Gammaproteobacteria</taxon>
        <taxon>Oceanospirillales</taxon>
        <taxon>Saccharospirillaceae</taxon>
        <taxon>Reinekea</taxon>
    </lineage>
</organism>
<dbReference type="GO" id="GO:0006629">
    <property type="term" value="P:lipid metabolic process"/>
    <property type="evidence" value="ECO:0007669"/>
    <property type="project" value="InterPro"/>
</dbReference>
<comment type="caution">
    <text evidence="2">The sequence shown here is derived from an EMBL/GenBank/DDBJ whole genome shotgun (WGS) entry which is preliminary data.</text>
</comment>